<proteinExistence type="predicted"/>
<dbReference type="EMBL" id="CAKOAT010193266">
    <property type="protein sequence ID" value="CAH8354482.1"/>
    <property type="molecule type" value="Genomic_DNA"/>
</dbReference>
<name>A0ABC8KE97_ERUVS</name>
<protein>
    <submittedName>
        <fullName evidence="1">Uncharacterized protein</fullName>
    </submittedName>
</protein>
<accession>A0ABC8KE97</accession>
<gene>
    <name evidence="1" type="ORF">ERUC_LOCUS20237</name>
</gene>
<dbReference type="Proteomes" id="UP001642260">
    <property type="component" value="Unassembled WGS sequence"/>
</dbReference>
<comment type="caution">
    <text evidence="1">The sequence shown here is derived from an EMBL/GenBank/DDBJ whole genome shotgun (WGS) entry which is preliminary data.</text>
</comment>
<dbReference type="AlphaFoldDB" id="A0ABC8KE97"/>
<evidence type="ECO:0000313" key="1">
    <source>
        <dbReference type="EMBL" id="CAH8354482.1"/>
    </source>
</evidence>
<organism evidence="1 2">
    <name type="scientific">Eruca vesicaria subsp. sativa</name>
    <name type="common">Garden rocket</name>
    <name type="synonym">Eruca sativa</name>
    <dbReference type="NCBI Taxonomy" id="29727"/>
    <lineage>
        <taxon>Eukaryota</taxon>
        <taxon>Viridiplantae</taxon>
        <taxon>Streptophyta</taxon>
        <taxon>Embryophyta</taxon>
        <taxon>Tracheophyta</taxon>
        <taxon>Spermatophyta</taxon>
        <taxon>Magnoliopsida</taxon>
        <taxon>eudicotyledons</taxon>
        <taxon>Gunneridae</taxon>
        <taxon>Pentapetalae</taxon>
        <taxon>rosids</taxon>
        <taxon>malvids</taxon>
        <taxon>Brassicales</taxon>
        <taxon>Brassicaceae</taxon>
        <taxon>Brassiceae</taxon>
        <taxon>Eruca</taxon>
    </lineage>
</organism>
<sequence>MSHLVRLVMVDWERGAQSAWKFNVDNTMVKHEVLLKENESYVSLMGMVREKYKLQEVLRPTEPVLLTYDFPDISREPGKYSPPPVEIKEAGDVELFMAVRVDHFWLDMYVIFGEEDVDHCRIQRDEEDGVNASQQPLW</sequence>
<keyword evidence="2" id="KW-1185">Reference proteome</keyword>
<reference evidence="1 2" key="1">
    <citation type="submission" date="2022-03" db="EMBL/GenBank/DDBJ databases">
        <authorList>
            <person name="Macdonald S."/>
            <person name="Ahmed S."/>
            <person name="Newling K."/>
        </authorList>
    </citation>
    <scope>NUCLEOTIDE SEQUENCE [LARGE SCALE GENOMIC DNA]</scope>
</reference>
<evidence type="ECO:0000313" key="2">
    <source>
        <dbReference type="Proteomes" id="UP001642260"/>
    </source>
</evidence>